<organism evidence="2 3">
    <name type="scientific">Pleurodeles waltl</name>
    <name type="common">Iberian ribbed newt</name>
    <dbReference type="NCBI Taxonomy" id="8319"/>
    <lineage>
        <taxon>Eukaryota</taxon>
        <taxon>Metazoa</taxon>
        <taxon>Chordata</taxon>
        <taxon>Craniata</taxon>
        <taxon>Vertebrata</taxon>
        <taxon>Euteleostomi</taxon>
        <taxon>Amphibia</taxon>
        <taxon>Batrachia</taxon>
        <taxon>Caudata</taxon>
        <taxon>Salamandroidea</taxon>
        <taxon>Salamandridae</taxon>
        <taxon>Pleurodelinae</taxon>
        <taxon>Pleurodeles</taxon>
    </lineage>
</organism>
<dbReference type="AlphaFoldDB" id="A0AAV7S108"/>
<dbReference type="EMBL" id="JANPWB010000009">
    <property type="protein sequence ID" value="KAJ1157174.1"/>
    <property type="molecule type" value="Genomic_DNA"/>
</dbReference>
<feature type="coiled-coil region" evidence="1">
    <location>
        <begin position="104"/>
        <end position="131"/>
    </location>
</feature>
<keyword evidence="3" id="KW-1185">Reference proteome</keyword>
<gene>
    <name evidence="2" type="ORF">NDU88_009889</name>
</gene>
<protein>
    <submittedName>
        <fullName evidence="2">Uncharacterized protein</fullName>
    </submittedName>
</protein>
<reference evidence="2" key="1">
    <citation type="journal article" date="2022" name="bioRxiv">
        <title>Sequencing and chromosome-scale assembly of the giantPleurodeles waltlgenome.</title>
        <authorList>
            <person name="Brown T."/>
            <person name="Elewa A."/>
            <person name="Iarovenko S."/>
            <person name="Subramanian E."/>
            <person name="Araus A.J."/>
            <person name="Petzold A."/>
            <person name="Susuki M."/>
            <person name="Suzuki K.-i.T."/>
            <person name="Hayashi T."/>
            <person name="Toyoda A."/>
            <person name="Oliveira C."/>
            <person name="Osipova E."/>
            <person name="Leigh N.D."/>
            <person name="Simon A."/>
            <person name="Yun M.H."/>
        </authorList>
    </citation>
    <scope>NUCLEOTIDE SEQUENCE</scope>
    <source>
        <strain evidence="2">20211129_DDA</strain>
        <tissue evidence="2">Liver</tissue>
    </source>
</reference>
<name>A0AAV7S108_PLEWA</name>
<proteinExistence type="predicted"/>
<evidence type="ECO:0000313" key="3">
    <source>
        <dbReference type="Proteomes" id="UP001066276"/>
    </source>
</evidence>
<comment type="caution">
    <text evidence="2">The sequence shown here is derived from an EMBL/GenBank/DDBJ whole genome shotgun (WGS) entry which is preliminary data.</text>
</comment>
<accession>A0AAV7S108</accession>
<evidence type="ECO:0000256" key="1">
    <source>
        <dbReference type="SAM" id="Coils"/>
    </source>
</evidence>
<keyword evidence="1" id="KW-0175">Coiled coil</keyword>
<dbReference type="Proteomes" id="UP001066276">
    <property type="component" value="Chromosome 5"/>
</dbReference>
<sequence length="132" mass="14677">MLQAVDTGAWPDRDSQASAPEINHGLLSATPAQVDPIHQLECTLEKHTGMFDKVLQAELDSKTAIEAQLRAIPIENGFLQEYHAKLTRRANEAESSLTSIRPSLVVMRAQLKTLQTEVRDQKARVEDAKRCS</sequence>
<evidence type="ECO:0000313" key="2">
    <source>
        <dbReference type="EMBL" id="KAJ1157174.1"/>
    </source>
</evidence>